<feature type="transmembrane region" description="Helical" evidence="6">
    <location>
        <begin position="207"/>
        <end position="225"/>
    </location>
</feature>
<evidence type="ECO:0000313" key="9">
    <source>
        <dbReference type="Proteomes" id="UP000062255"/>
    </source>
</evidence>
<feature type="transmembrane region" description="Helical" evidence="6">
    <location>
        <begin position="93"/>
        <end position="112"/>
    </location>
</feature>
<dbReference type="Pfam" id="PF00892">
    <property type="entry name" value="EamA"/>
    <property type="match status" value="1"/>
</dbReference>
<evidence type="ECO:0000256" key="4">
    <source>
        <dbReference type="ARBA" id="ARBA00022989"/>
    </source>
</evidence>
<evidence type="ECO:0000259" key="7">
    <source>
        <dbReference type="Pfam" id="PF00892"/>
    </source>
</evidence>
<accession>A0A0K0XE35</accession>
<dbReference type="Proteomes" id="UP000062255">
    <property type="component" value="Chromosome"/>
</dbReference>
<dbReference type="KEGG" id="mgo:AFA91_31375"/>
<feature type="transmembrane region" description="Helical" evidence="6">
    <location>
        <begin position="119"/>
        <end position="139"/>
    </location>
</feature>
<dbReference type="GO" id="GO:0016020">
    <property type="term" value="C:membrane"/>
    <property type="evidence" value="ECO:0007669"/>
    <property type="project" value="UniProtKB-SubCell"/>
</dbReference>
<feature type="transmembrane region" description="Helical" evidence="6">
    <location>
        <begin position="178"/>
        <end position="201"/>
    </location>
</feature>
<dbReference type="InterPro" id="IPR037185">
    <property type="entry name" value="EmrE-like"/>
</dbReference>
<proteinExistence type="inferred from homology"/>
<dbReference type="RefSeq" id="WP_049748123.1">
    <property type="nucleotide sequence ID" value="NZ_CP012150.1"/>
</dbReference>
<name>A0A0K0XE35_MYCGD</name>
<dbReference type="STRING" id="134601.AFA91_31375"/>
<dbReference type="PANTHER" id="PTHR32322:SF2">
    <property type="entry name" value="EAMA DOMAIN-CONTAINING PROTEIN"/>
    <property type="match status" value="1"/>
</dbReference>
<dbReference type="AlphaFoldDB" id="A0A0K0XE35"/>
<feature type="transmembrane region" description="Helical" evidence="6">
    <location>
        <begin position="237"/>
        <end position="258"/>
    </location>
</feature>
<evidence type="ECO:0000256" key="6">
    <source>
        <dbReference type="SAM" id="Phobius"/>
    </source>
</evidence>
<feature type="transmembrane region" description="Helical" evidence="6">
    <location>
        <begin position="69"/>
        <end position="87"/>
    </location>
</feature>
<dbReference type="PANTHER" id="PTHR32322">
    <property type="entry name" value="INNER MEMBRANE TRANSPORTER"/>
    <property type="match status" value="1"/>
</dbReference>
<evidence type="ECO:0000256" key="3">
    <source>
        <dbReference type="ARBA" id="ARBA00022692"/>
    </source>
</evidence>
<evidence type="ECO:0000313" key="8">
    <source>
        <dbReference type="EMBL" id="AKS35668.1"/>
    </source>
</evidence>
<evidence type="ECO:0000256" key="1">
    <source>
        <dbReference type="ARBA" id="ARBA00004141"/>
    </source>
</evidence>
<dbReference type="EMBL" id="CP012150">
    <property type="protein sequence ID" value="AKS35668.1"/>
    <property type="molecule type" value="Genomic_DNA"/>
</dbReference>
<reference evidence="8 9" key="1">
    <citation type="submission" date="2015-07" db="EMBL/GenBank/DDBJ databases">
        <title>Complete genome sequence of Mycobacterium goodii X7B, a facultative thermophilic biodesulfurizing bacterium.</title>
        <authorList>
            <person name="Yu B."/>
            <person name="Li F."/>
            <person name="Xu P."/>
        </authorList>
    </citation>
    <scope>NUCLEOTIDE SEQUENCE [LARGE SCALE GENOMIC DNA]</scope>
    <source>
        <strain evidence="8 9">X7B</strain>
    </source>
</reference>
<feature type="domain" description="EamA" evidence="7">
    <location>
        <begin position="146"/>
        <end position="278"/>
    </location>
</feature>
<feature type="transmembrane region" description="Helical" evidence="6">
    <location>
        <begin position="39"/>
        <end position="57"/>
    </location>
</feature>
<keyword evidence="3 6" id="KW-0812">Transmembrane</keyword>
<dbReference type="InterPro" id="IPR000620">
    <property type="entry name" value="EamA_dom"/>
</dbReference>
<keyword evidence="4 6" id="KW-1133">Transmembrane helix</keyword>
<gene>
    <name evidence="8" type="ORF">AFA91_31375</name>
</gene>
<dbReference type="OrthoDB" id="9815120at2"/>
<feature type="transmembrane region" description="Helical" evidence="6">
    <location>
        <begin position="145"/>
        <end position="166"/>
    </location>
</feature>
<organism evidence="8 9">
    <name type="scientific">Mycolicibacterium goodii</name>
    <name type="common">Mycobacterium goodii</name>
    <dbReference type="NCBI Taxonomy" id="134601"/>
    <lineage>
        <taxon>Bacteria</taxon>
        <taxon>Bacillati</taxon>
        <taxon>Actinomycetota</taxon>
        <taxon>Actinomycetes</taxon>
        <taxon>Mycobacteriales</taxon>
        <taxon>Mycobacteriaceae</taxon>
        <taxon>Mycolicibacterium</taxon>
    </lineage>
</organism>
<evidence type="ECO:0000256" key="5">
    <source>
        <dbReference type="ARBA" id="ARBA00023136"/>
    </source>
</evidence>
<keyword evidence="5 6" id="KW-0472">Membrane</keyword>
<evidence type="ECO:0000256" key="2">
    <source>
        <dbReference type="ARBA" id="ARBA00007362"/>
    </source>
</evidence>
<comment type="subcellular location">
    <subcellularLocation>
        <location evidence="1">Membrane</location>
        <topology evidence="1">Multi-pass membrane protein</topology>
    </subcellularLocation>
</comment>
<dbReference type="InterPro" id="IPR050638">
    <property type="entry name" value="AA-Vitamin_Transporters"/>
</dbReference>
<protein>
    <submittedName>
        <fullName evidence="8">Permease</fullName>
    </submittedName>
</protein>
<sequence length="292" mass="29517">MTAGPRRPAGAAALVVVASVSQEVGAAFAVGLFATLGTLGAVFTRFAVAGVILCAAVRPRLHGVSRRAWLSALALAATLVVMNFSFYCAIARIPLGIAVTIEVLGPLILSVVTSTRRAAWLWAVLAFAGVALLGLTRHSGGHLDLLGFGFAAVAGASWAGYILASARTAAQFRRVDGLALATVLGALALAPFAVLFVDFAGAMRADVIALAVAVSVLSSLVPYSLELLSLRHLHPSVFAVLTSLSPVVAALAGLVVLGQQIGPLGYLGVALVTAASIGAVRTAHTGPAEPLG</sequence>
<comment type="similarity">
    <text evidence="2">Belongs to the EamA transporter family.</text>
</comment>
<dbReference type="SUPFAM" id="SSF103481">
    <property type="entry name" value="Multidrug resistance efflux transporter EmrE"/>
    <property type="match status" value="1"/>
</dbReference>
<dbReference type="PATRIC" id="fig|134601.6.peg.6490"/>